<protein>
    <submittedName>
        <fullName evidence="1">Uncharacterized protein</fullName>
    </submittedName>
</protein>
<evidence type="ECO:0000313" key="1">
    <source>
        <dbReference type="EMBL" id="KYD16272.1"/>
    </source>
</evidence>
<organism evidence="1 3">
    <name type="scientific">Caldibacillus debilis</name>
    <dbReference type="NCBI Taxonomy" id="301148"/>
    <lineage>
        <taxon>Bacteria</taxon>
        <taxon>Bacillati</taxon>
        <taxon>Bacillota</taxon>
        <taxon>Bacilli</taxon>
        <taxon>Bacillales</taxon>
        <taxon>Bacillaceae</taxon>
        <taxon>Caldibacillus</taxon>
    </lineage>
</organism>
<proteinExistence type="predicted"/>
<dbReference type="Proteomes" id="UP000075683">
    <property type="component" value="Unassembled WGS sequence"/>
</dbReference>
<evidence type="ECO:0000313" key="4">
    <source>
        <dbReference type="Proteomes" id="UP000257014"/>
    </source>
</evidence>
<gene>
    <name evidence="1" type="ORF">B4135_0178</name>
    <name evidence="2" type="ORF">C6P37_03635</name>
</gene>
<name>A0A150LWE6_9BACI</name>
<reference evidence="2 4" key="2">
    <citation type="submission" date="2018-03" db="EMBL/GenBank/DDBJ databases">
        <authorList>
            <person name="Keele B.F."/>
        </authorList>
    </citation>
    <scope>NUCLEOTIDE SEQUENCE [LARGE SCALE GENOMIC DNA]</scope>
    <source>
        <strain evidence="2">ZCTH4_d</strain>
    </source>
</reference>
<accession>A0A150LWE6</accession>
<evidence type="ECO:0000313" key="3">
    <source>
        <dbReference type="Proteomes" id="UP000075683"/>
    </source>
</evidence>
<dbReference type="EMBL" id="QEWE01000011">
    <property type="protein sequence ID" value="REJ30218.1"/>
    <property type="molecule type" value="Genomic_DNA"/>
</dbReference>
<dbReference type="AlphaFoldDB" id="A0A150LWE6"/>
<reference evidence="1 3" key="1">
    <citation type="submission" date="2016-01" db="EMBL/GenBank/DDBJ databases">
        <title>Draft Genome Sequences of Seven Thermophilic Sporeformers Isolated from Foods.</title>
        <authorList>
            <person name="Berendsen E.M."/>
            <person name="Wells-Bennik M.H."/>
            <person name="Krawcyk A.O."/>
            <person name="De Jong A."/>
            <person name="Holsappel S."/>
            <person name="Eijlander R.T."/>
            <person name="Kuipers O.P."/>
        </authorList>
    </citation>
    <scope>NUCLEOTIDE SEQUENCE [LARGE SCALE GENOMIC DNA]</scope>
    <source>
        <strain evidence="1 3">B4135</strain>
    </source>
</reference>
<dbReference type="EMBL" id="LQYT01000064">
    <property type="protein sequence ID" value="KYD16272.1"/>
    <property type="molecule type" value="Genomic_DNA"/>
</dbReference>
<sequence>MGGNEAAERGSAGQYLCKTTPVAAKIGAKHRIPLPAKFPAREKSPAVLLPHESFDAAAVRIGVPFYT</sequence>
<dbReference type="Proteomes" id="UP000257014">
    <property type="component" value="Unassembled WGS sequence"/>
</dbReference>
<evidence type="ECO:0000313" key="2">
    <source>
        <dbReference type="EMBL" id="REJ30218.1"/>
    </source>
</evidence>
<comment type="caution">
    <text evidence="1">The sequence shown here is derived from an EMBL/GenBank/DDBJ whole genome shotgun (WGS) entry which is preliminary data.</text>
</comment>